<reference evidence="6 7" key="1">
    <citation type="submission" date="2020-03" db="EMBL/GenBank/DDBJ databases">
        <title>WGS of actinomycetes isolated from Thailand.</title>
        <authorList>
            <person name="Thawai C."/>
        </authorList>
    </citation>
    <scope>NUCLEOTIDE SEQUENCE [LARGE SCALE GENOMIC DNA]</scope>
    <source>
        <strain evidence="6 7">SBST2-5</strain>
    </source>
</reference>
<dbReference type="Pfam" id="PF13365">
    <property type="entry name" value="Trypsin_2"/>
    <property type="match status" value="1"/>
</dbReference>
<keyword evidence="4" id="KW-0472">Membrane</keyword>
<keyword evidence="2" id="KW-0175">Coiled coil</keyword>
<dbReference type="SUPFAM" id="SSF82171">
    <property type="entry name" value="DPP6 N-terminal domain-like"/>
    <property type="match status" value="1"/>
</dbReference>
<dbReference type="GO" id="GO:0008233">
    <property type="term" value="F:peptidase activity"/>
    <property type="evidence" value="ECO:0007669"/>
    <property type="project" value="UniProtKB-KW"/>
</dbReference>
<keyword evidence="7" id="KW-1185">Reference proteome</keyword>
<keyword evidence="4" id="KW-0812">Transmembrane</keyword>
<dbReference type="InterPro" id="IPR027417">
    <property type="entry name" value="P-loop_NTPase"/>
</dbReference>
<dbReference type="PROSITE" id="PS00678">
    <property type="entry name" value="WD_REPEATS_1"/>
    <property type="match status" value="1"/>
</dbReference>
<evidence type="ECO:0000256" key="1">
    <source>
        <dbReference type="PROSITE-ProRule" id="PRU00221"/>
    </source>
</evidence>
<evidence type="ECO:0000313" key="6">
    <source>
        <dbReference type="EMBL" id="NJP49608.1"/>
    </source>
</evidence>
<dbReference type="PROSITE" id="PS50082">
    <property type="entry name" value="WD_REPEATS_2"/>
    <property type="match status" value="1"/>
</dbReference>
<dbReference type="EMBL" id="JAATEM010000005">
    <property type="protein sequence ID" value="NJP49608.1"/>
    <property type="molecule type" value="Genomic_DNA"/>
</dbReference>
<evidence type="ECO:0000256" key="3">
    <source>
        <dbReference type="SAM" id="MobiDB-lite"/>
    </source>
</evidence>
<evidence type="ECO:0000313" key="7">
    <source>
        <dbReference type="Proteomes" id="UP000730591"/>
    </source>
</evidence>
<dbReference type="InterPro" id="IPR049052">
    <property type="entry name" value="nSTAND1"/>
</dbReference>
<evidence type="ECO:0000256" key="2">
    <source>
        <dbReference type="SAM" id="Coils"/>
    </source>
</evidence>
<organism evidence="6 7">
    <name type="scientific">Streptomyces composti</name>
    <dbReference type="NCBI Taxonomy" id="2720025"/>
    <lineage>
        <taxon>Bacteria</taxon>
        <taxon>Bacillati</taxon>
        <taxon>Actinomycetota</taxon>
        <taxon>Actinomycetes</taxon>
        <taxon>Kitasatosporales</taxon>
        <taxon>Streptomycetaceae</taxon>
        <taxon>Streptomyces</taxon>
    </lineage>
</organism>
<dbReference type="SUPFAM" id="SSF52540">
    <property type="entry name" value="P-loop containing nucleoside triphosphate hydrolases"/>
    <property type="match status" value="1"/>
</dbReference>
<accession>A0ABX0ZZQ2</accession>
<dbReference type="Gene3D" id="2.40.10.120">
    <property type="match status" value="1"/>
</dbReference>
<dbReference type="InterPro" id="IPR011047">
    <property type="entry name" value="Quinoprotein_ADH-like_sf"/>
</dbReference>
<keyword evidence="6" id="KW-0645">Protease</keyword>
<proteinExistence type="predicted"/>
<dbReference type="Proteomes" id="UP000730591">
    <property type="component" value="Unassembled WGS sequence"/>
</dbReference>
<dbReference type="InterPro" id="IPR001680">
    <property type="entry name" value="WD40_rpt"/>
</dbReference>
<dbReference type="InterPro" id="IPR019775">
    <property type="entry name" value="WD40_repeat_CS"/>
</dbReference>
<evidence type="ECO:0000256" key="4">
    <source>
        <dbReference type="SAM" id="Phobius"/>
    </source>
</evidence>
<feature type="region of interest" description="Disordered" evidence="3">
    <location>
        <begin position="846"/>
        <end position="867"/>
    </location>
</feature>
<feature type="coiled-coil region" evidence="2">
    <location>
        <begin position="351"/>
        <end position="378"/>
    </location>
</feature>
<comment type="caution">
    <text evidence="6">The sequence shown here is derived from an EMBL/GenBank/DDBJ whole genome shotgun (WGS) entry which is preliminary data.</text>
</comment>
<sequence>MTPRARPAAPGADELPAAGVARVGGEHGTPGGAGCLVTADLVLTCAHVVSDALDRPREDTVAAGTTVRVGFPLATAGDRGAEVPAEVLHWVPIRPDRSGDLAVLRLREPAPQGARPLPVTWVRDVWHHRARAVGFTGGEPGGIWFRGRLGGRTGEGWLQLSRADGQTTHVREGFSGGPVWDEELDAVIGLVVAAQTGQDGQAFVLHTGTIARELPDLVPFLDPPSPFRGLVTYEEDDEDVFFGRAGDIEDVLTALSGTAAPVTLYGPSGCGKSSLARAGVLPRMRRDGYEVLVVDAGKVASPRAALAVELWRAVREDRPGPQRAAGVDEVERMLAAYGLTDTLHRLRGRQSDRLLVLLDQAEALLDRTEQEVAQLVELLFAQRTGPGPRALLTLRADFMDAVLRHPLLGPALRGGRTLPLTPMSRAQLEEVVTRPVARIPSVEYDPGLVRRILDDAGSEPGVLPLLGFVLQTLWERRSGGRLPTTAYEEMGGVLGALRRHADRVWAECVGGPGADECEARALLTGLVRVLPGSETPLRRRLTRREAGEVRWELARRFAERRLLVLHGQEGEPESAELAHEALITVWDRLRERIAEDGQFLAARAELAHDLDRWVRGERSPDLLPGPVQLGALEARLAHREDQLDAEERDFLARARRRRRAARTRARMAWTAVALVLALLVGLGTFLVYQSHISEQLDAQARSRALATLSDEQAGRDPGLASLTAVAAYDVSPTHEARNALLRRYAALKEYDWILSGAEGTLRAVATSGDASVTLVTTERGRVTLFVRRPSGTVVRTHLRLAVNAVAPLVSRDGRRIAYLSAHRNHVSWHEVDPAAREVLGPRRTVRAEGYRQPGRASDTEGSPAGLAAFSPDARRVAAVSDDGRLWLWDLDSGRSRRLPAPAQPARGVAFGPDAGTLVTQLQGPGAPDTQVTVAAVDARTGRARTLAREVALSDEVARIALSGDGRVLAYCRAASNGDPVVYRAVRVTDGRETMRYRPGSSFLCGDLAVDRTGGRVAVHDSGARWTLLAPGRDAKPVRATGPIIGRTTGLPLLGTRDKPVALVWDAIAVTARPMSTSSFSISSPPVLLGDGDLMLVHQGERGEHLALVHVGKAATGGRISTVRRVDREPAAAPLTGPLPRMQVNRSETLMADLVDGRKVVIRQLPSLRRVAEVTLAAPPPGAATDPPYFGFLGDEELLTVSGGLIEQWNARNGLRLERTIDVRRIGLTDRPSPGLFVRGHPEPGHLLVHVPGRPTVHAVDRRTGRENKALRLRFGDDFVSGGFTEDGRHALVATMGGLLEGWSVSGGTARRVLGPLGPAVRSDQSQLRPVGRSAFVVASGTAVRFLHFDDLDRIDAYDFLEEQTFHAISPDGLTVLRGTASGMEVFRLDPALWKRHLCAVVGRDLSEDERRGLHWEVGRVCPRKT</sequence>
<keyword evidence="4" id="KW-1133">Transmembrane helix</keyword>
<dbReference type="InterPro" id="IPR009003">
    <property type="entry name" value="Peptidase_S1_PA"/>
</dbReference>
<dbReference type="InterPro" id="IPR011042">
    <property type="entry name" value="6-blade_b-propeller_TolB-like"/>
</dbReference>
<dbReference type="SUPFAM" id="SSF50494">
    <property type="entry name" value="Trypsin-like serine proteases"/>
    <property type="match status" value="1"/>
</dbReference>
<dbReference type="CDD" id="cd00009">
    <property type="entry name" value="AAA"/>
    <property type="match status" value="1"/>
</dbReference>
<keyword evidence="6" id="KW-0378">Hydrolase</keyword>
<keyword evidence="1" id="KW-0853">WD repeat</keyword>
<dbReference type="Gene3D" id="3.40.50.300">
    <property type="entry name" value="P-loop containing nucleotide triphosphate hydrolases"/>
    <property type="match status" value="1"/>
</dbReference>
<dbReference type="GO" id="GO:0006508">
    <property type="term" value="P:proteolysis"/>
    <property type="evidence" value="ECO:0007669"/>
    <property type="project" value="UniProtKB-KW"/>
</dbReference>
<name>A0ABX0ZZQ2_9ACTN</name>
<evidence type="ECO:0000259" key="5">
    <source>
        <dbReference type="Pfam" id="PF20703"/>
    </source>
</evidence>
<dbReference type="Gene3D" id="2.120.10.30">
    <property type="entry name" value="TolB, C-terminal domain"/>
    <property type="match status" value="1"/>
</dbReference>
<feature type="transmembrane region" description="Helical" evidence="4">
    <location>
        <begin position="667"/>
        <end position="688"/>
    </location>
</feature>
<feature type="domain" description="Novel STAND NTPase 1" evidence="5">
    <location>
        <begin position="226"/>
        <end position="620"/>
    </location>
</feature>
<gene>
    <name evidence="6" type="ORF">HCJ93_05850</name>
</gene>
<dbReference type="Pfam" id="PF20703">
    <property type="entry name" value="nSTAND1"/>
    <property type="match status" value="1"/>
</dbReference>
<feature type="repeat" description="WD" evidence="1">
    <location>
        <begin position="868"/>
        <end position="898"/>
    </location>
</feature>
<dbReference type="SUPFAM" id="SSF50998">
    <property type="entry name" value="Quinoprotein alcohol dehydrogenase-like"/>
    <property type="match status" value="1"/>
</dbReference>
<protein>
    <submittedName>
        <fullName evidence="6">Serine protease</fullName>
    </submittedName>
</protein>